<organism evidence="1 2">
    <name type="scientific">Daphnia magna</name>
    <dbReference type="NCBI Taxonomy" id="35525"/>
    <lineage>
        <taxon>Eukaryota</taxon>
        <taxon>Metazoa</taxon>
        <taxon>Ecdysozoa</taxon>
        <taxon>Arthropoda</taxon>
        <taxon>Crustacea</taxon>
        <taxon>Branchiopoda</taxon>
        <taxon>Diplostraca</taxon>
        <taxon>Cladocera</taxon>
        <taxon>Anomopoda</taxon>
        <taxon>Daphniidae</taxon>
        <taxon>Daphnia</taxon>
    </lineage>
</organism>
<proteinExistence type="predicted"/>
<protein>
    <submittedName>
        <fullName evidence="1">Uncharacterized protein</fullName>
    </submittedName>
</protein>
<comment type="caution">
    <text evidence="1">The sequence shown here is derived from an EMBL/GenBank/DDBJ whole genome shotgun (WGS) entry which is preliminary data.</text>
</comment>
<reference evidence="1 2" key="1">
    <citation type="submission" date="2016-03" db="EMBL/GenBank/DDBJ databases">
        <title>EvidentialGene: Evidence-directed Construction of Genes on Genomes.</title>
        <authorList>
            <person name="Gilbert D.G."/>
            <person name="Choi J.-H."/>
            <person name="Mockaitis K."/>
            <person name="Colbourne J."/>
            <person name="Pfrender M."/>
        </authorList>
    </citation>
    <scope>NUCLEOTIDE SEQUENCE [LARGE SCALE GENOMIC DNA]</scope>
    <source>
        <strain evidence="1 2">Xinb3</strain>
        <tissue evidence="1">Complete organism</tissue>
    </source>
</reference>
<dbReference type="EMBL" id="LRGB01014171">
    <property type="protein sequence ID" value="KZR99268.1"/>
    <property type="molecule type" value="Genomic_DNA"/>
</dbReference>
<dbReference type="AlphaFoldDB" id="A0A164GRJ0"/>
<sequence>MIRCRGLIDFENSRAENKKKGGPPLAPPNVKEIRCNCASAVGSRTTLTK</sequence>
<accession>A0A164GRJ0</accession>
<keyword evidence="2" id="KW-1185">Reference proteome</keyword>
<evidence type="ECO:0000313" key="1">
    <source>
        <dbReference type="EMBL" id="KZR99268.1"/>
    </source>
</evidence>
<evidence type="ECO:0000313" key="2">
    <source>
        <dbReference type="Proteomes" id="UP000076858"/>
    </source>
</evidence>
<dbReference type="Proteomes" id="UP000076858">
    <property type="component" value="Unassembled WGS sequence"/>
</dbReference>
<name>A0A164GRJ0_9CRUS</name>
<gene>
    <name evidence="1" type="ORF">APZ42_004926</name>
</gene>